<sequence length="289" mass="30381">MSGIGRASRLVCSLLSALTLTLAIGSTASAADRPATVSSGWNDFSCKPSAAHPRPVVLVHGTLGNATDNWLVMAPYLVKRGYCVFSLDYGKLPGVPVFYGLGPIDKSAEELSAYVDKVRAATGADKVDMVGHSQGGMMPRYYINFLGGASKVNHLIGLAPSSHGTTMMGLTKLMDSVPGARKALGGMAQGLTDQALGSDFLNRLNASPDTMPGVEYSVIATKYDQVVTPHGTNFLSGPNVRNVMLQDLCPVDFSEHISIGSVDRIVVHWVAGRLDPANAEPTTCASVLS</sequence>
<protein>
    <submittedName>
        <fullName evidence="2">Lipase</fullName>
    </submittedName>
</protein>
<reference evidence="2 3" key="1">
    <citation type="submission" date="2018-03" db="EMBL/GenBank/DDBJ databases">
        <title>Chitinolytic properties of Streptosporangium nondiastaticum TBG75A20.</title>
        <authorList>
            <person name="Gayathri V."/>
            <person name="Shiburaj S."/>
        </authorList>
    </citation>
    <scope>NUCLEOTIDE SEQUENCE [LARGE SCALE GENOMIC DNA]</scope>
    <source>
        <strain evidence="2 3">TBG75A20</strain>
    </source>
</reference>
<keyword evidence="3" id="KW-1185">Reference proteome</keyword>
<feature type="chain" id="PRO_5040868626" evidence="1">
    <location>
        <begin position="31"/>
        <end position="289"/>
    </location>
</feature>
<dbReference type="OrthoDB" id="8871309at2"/>
<dbReference type="EMBL" id="PXWG01000207">
    <property type="protein sequence ID" value="PSJ24333.1"/>
    <property type="molecule type" value="Genomic_DNA"/>
</dbReference>
<evidence type="ECO:0000313" key="2">
    <source>
        <dbReference type="EMBL" id="PSJ24333.1"/>
    </source>
</evidence>
<dbReference type="PANTHER" id="PTHR32015:SF1">
    <property type="entry name" value="LIPASE"/>
    <property type="match status" value="1"/>
</dbReference>
<feature type="signal peptide" evidence="1">
    <location>
        <begin position="1"/>
        <end position="30"/>
    </location>
</feature>
<proteinExistence type="predicted"/>
<dbReference type="SUPFAM" id="SSF53474">
    <property type="entry name" value="alpha/beta-Hydrolases"/>
    <property type="match status" value="1"/>
</dbReference>
<dbReference type="Proteomes" id="UP000242427">
    <property type="component" value="Unassembled WGS sequence"/>
</dbReference>
<dbReference type="InterPro" id="IPR029058">
    <property type="entry name" value="AB_hydrolase_fold"/>
</dbReference>
<organism evidence="2 3">
    <name type="scientific">Streptosporangium nondiastaticum</name>
    <dbReference type="NCBI Taxonomy" id="35764"/>
    <lineage>
        <taxon>Bacteria</taxon>
        <taxon>Bacillati</taxon>
        <taxon>Actinomycetota</taxon>
        <taxon>Actinomycetes</taxon>
        <taxon>Streptosporangiales</taxon>
        <taxon>Streptosporangiaceae</taxon>
        <taxon>Streptosporangium</taxon>
    </lineage>
</organism>
<dbReference type="GO" id="GO:0016298">
    <property type="term" value="F:lipase activity"/>
    <property type="evidence" value="ECO:0007669"/>
    <property type="project" value="TreeGrafter"/>
</dbReference>
<evidence type="ECO:0000256" key="1">
    <source>
        <dbReference type="SAM" id="SignalP"/>
    </source>
</evidence>
<dbReference type="PANTHER" id="PTHR32015">
    <property type="entry name" value="FASTING INDUCED LIPASE"/>
    <property type="match status" value="1"/>
</dbReference>
<comment type="caution">
    <text evidence="2">The sequence shown here is derived from an EMBL/GenBank/DDBJ whole genome shotgun (WGS) entry which is preliminary data.</text>
</comment>
<dbReference type="AlphaFoldDB" id="A0A9X7JII0"/>
<dbReference type="Pfam" id="PF01674">
    <property type="entry name" value="Lipase_2"/>
    <property type="match status" value="1"/>
</dbReference>
<name>A0A9X7JII0_9ACTN</name>
<dbReference type="GO" id="GO:0016042">
    <property type="term" value="P:lipid catabolic process"/>
    <property type="evidence" value="ECO:0007669"/>
    <property type="project" value="InterPro"/>
</dbReference>
<accession>A0A9X7JII0</accession>
<dbReference type="Gene3D" id="3.40.50.1820">
    <property type="entry name" value="alpha/beta hydrolase"/>
    <property type="match status" value="1"/>
</dbReference>
<gene>
    <name evidence="2" type="ORF">B7P34_34000</name>
</gene>
<dbReference type="InterPro" id="IPR002918">
    <property type="entry name" value="Lipase_EstA/Esterase_EstB"/>
</dbReference>
<keyword evidence="1" id="KW-0732">Signal</keyword>
<evidence type="ECO:0000313" key="3">
    <source>
        <dbReference type="Proteomes" id="UP000242427"/>
    </source>
</evidence>